<dbReference type="Pfam" id="PF00535">
    <property type="entry name" value="Glycos_transf_2"/>
    <property type="match status" value="1"/>
</dbReference>
<dbReference type="GeneID" id="82156998"/>
<dbReference type="RefSeq" id="WP_172176136.1">
    <property type="nucleotide sequence ID" value="NZ_CASGIA010000004.1"/>
</dbReference>
<dbReference type="PANTHER" id="PTHR22916:SF67">
    <property type="entry name" value="COLANIC ACID BIOSYNTHESIS GLYCOSYL TRANSFERASE WCAE-RELATED"/>
    <property type="match status" value="1"/>
</dbReference>
<protein>
    <submittedName>
        <fullName evidence="2">Glycosyltransferase</fullName>
    </submittedName>
</protein>
<feature type="domain" description="Glycosyltransferase 2-like" evidence="1">
    <location>
        <begin position="3"/>
        <end position="172"/>
    </location>
</feature>
<dbReference type="SUPFAM" id="SSF53448">
    <property type="entry name" value="Nucleotide-diphospho-sugar transferases"/>
    <property type="match status" value="1"/>
</dbReference>
<comment type="caution">
    <text evidence="2">The sequence shown here is derived from an EMBL/GenBank/DDBJ whole genome shotgun (WGS) entry which is preliminary data.</text>
</comment>
<evidence type="ECO:0000259" key="1">
    <source>
        <dbReference type="Pfam" id="PF00535"/>
    </source>
</evidence>
<dbReference type="PANTHER" id="PTHR22916">
    <property type="entry name" value="GLYCOSYLTRANSFERASE"/>
    <property type="match status" value="1"/>
</dbReference>
<dbReference type="InterPro" id="IPR001173">
    <property type="entry name" value="Glyco_trans_2-like"/>
</dbReference>
<sequence>MISIITISFNAETYIEHTVRSILSQSDGKFEFILVDGASKDGTVALVQRIVSEIKFPEERFICISEKDNGVYDAMNKGVLAAHGDFVLFMNGGDSFYAHDVISTFKRIIPLREADAYYGNTMMEFYEGRGIRHENEEWHQDWIMPFIHQSVIVKRKLLMEHPFNLSYRILADREFFYWMRKNGCAFHYENFIVSNYDAREGMSENNPYLIAIEGDRILGLDKKPFYWLRKLRWRCTKAPIQFIKDHAPRKWLNWYFLKKRKNIIWQEKY</sequence>
<dbReference type="Gene3D" id="3.90.550.10">
    <property type="entry name" value="Spore Coat Polysaccharide Biosynthesis Protein SpsA, Chain A"/>
    <property type="match status" value="1"/>
</dbReference>
<reference evidence="2 3" key="1">
    <citation type="submission" date="2020-05" db="EMBL/GenBank/DDBJ databases">
        <title>Distinct polysaccharide utilization as determinants for interspecies competition between intestinal Prevotella spp.</title>
        <authorList>
            <person name="Galvez E.J.C."/>
            <person name="Iljazovic A."/>
            <person name="Strowig T."/>
        </authorList>
    </citation>
    <scope>NUCLEOTIDE SEQUENCE [LARGE SCALE GENOMIC DNA]</scope>
    <source>
        <strain evidence="2 3">PROD</strain>
    </source>
</reference>
<evidence type="ECO:0000313" key="2">
    <source>
        <dbReference type="EMBL" id="NPE13573.1"/>
    </source>
</evidence>
<gene>
    <name evidence="2" type="ORF">HPS55_04385</name>
</gene>
<dbReference type="EMBL" id="JABKKE010000005">
    <property type="protein sequence ID" value="NPE13573.1"/>
    <property type="molecule type" value="Genomic_DNA"/>
</dbReference>
<keyword evidence="3" id="KW-1185">Reference proteome</keyword>
<dbReference type="InterPro" id="IPR029044">
    <property type="entry name" value="Nucleotide-diphossugar_trans"/>
</dbReference>
<proteinExistence type="predicted"/>
<name>A0ABX2AVU8_9BACT</name>
<evidence type="ECO:0000313" key="3">
    <source>
        <dbReference type="Proteomes" id="UP001193734"/>
    </source>
</evidence>
<organism evidence="2 3">
    <name type="scientific">Xylanibacter rodentium</name>
    <dbReference type="NCBI Taxonomy" id="2736289"/>
    <lineage>
        <taxon>Bacteria</taxon>
        <taxon>Pseudomonadati</taxon>
        <taxon>Bacteroidota</taxon>
        <taxon>Bacteroidia</taxon>
        <taxon>Bacteroidales</taxon>
        <taxon>Prevotellaceae</taxon>
        <taxon>Xylanibacter</taxon>
    </lineage>
</organism>
<accession>A0ABX2AVU8</accession>
<dbReference type="Proteomes" id="UP001193734">
    <property type="component" value="Unassembled WGS sequence"/>
</dbReference>